<dbReference type="UniPathway" id="UPA00251">
    <property type="reaction ID" value="UER00320"/>
</dbReference>
<dbReference type="Pfam" id="PF02602">
    <property type="entry name" value="HEM4"/>
    <property type="match status" value="1"/>
</dbReference>
<dbReference type="SUPFAM" id="SSF69618">
    <property type="entry name" value="HemD-like"/>
    <property type="match status" value="1"/>
</dbReference>
<dbReference type="GO" id="GO:0005829">
    <property type="term" value="C:cytosol"/>
    <property type="evidence" value="ECO:0007669"/>
    <property type="project" value="TreeGrafter"/>
</dbReference>
<dbReference type="PANTHER" id="PTHR12390">
    <property type="entry name" value="UROPORPHYRINOGEN III SYNTHASE"/>
    <property type="match status" value="1"/>
</dbReference>
<dbReference type="InterPro" id="IPR039793">
    <property type="entry name" value="UROS/Hem4"/>
</dbReference>
<dbReference type="AlphaFoldDB" id="A0A6A6TXG6"/>
<dbReference type="InterPro" id="IPR003754">
    <property type="entry name" value="4pyrrol_synth_uPrphyn_synth"/>
</dbReference>
<accession>A0A6A6TXG6</accession>
<gene>
    <name evidence="2" type="ORF">BT63DRAFT_91012</name>
</gene>
<evidence type="ECO:0000313" key="3">
    <source>
        <dbReference type="Proteomes" id="UP000799302"/>
    </source>
</evidence>
<evidence type="ECO:0000259" key="1">
    <source>
        <dbReference type="Pfam" id="PF02602"/>
    </source>
</evidence>
<reference evidence="2" key="1">
    <citation type="journal article" date="2020" name="Stud. Mycol.">
        <title>101 Dothideomycetes genomes: a test case for predicting lifestyles and emergence of pathogens.</title>
        <authorList>
            <person name="Haridas S."/>
            <person name="Albert R."/>
            <person name="Binder M."/>
            <person name="Bloem J."/>
            <person name="Labutti K."/>
            <person name="Salamov A."/>
            <person name="Andreopoulos B."/>
            <person name="Baker S."/>
            <person name="Barry K."/>
            <person name="Bills G."/>
            <person name="Bluhm B."/>
            <person name="Cannon C."/>
            <person name="Castanera R."/>
            <person name="Culley D."/>
            <person name="Daum C."/>
            <person name="Ezra D."/>
            <person name="Gonzalez J."/>
            <person name="Henrissat B."/>
            <person name="Kuo A."/>
            <person name="Liang C."/>
            <person name="Lipzen A."/>
            <person name="Lutzoni F."/>
            <person name="Magnuson J."/>
            <person name="Mondo S."/>
            <person name="Nolan M."/>
            <person name="Ohm R."/>
            <person name="Pangilinan J."/>
            <person name="Park H.-J."/>
            <person name="Ramirez L."/>
            <person name="Alfaro M."/>
            <person name="Sun H."/>
            <person name="Tritt A."/>
            <person name="Yoshinaga Y."/>
            <person name="Zwiers L.-H."/>
            <person name="Turgeon B."/>
            <person name="Goodwin S."/>
            <person name="Spatafora J."/>
            <person name="Crous P."/>
            <person name="Grigoriev I."/>
        </authorList>
    </citation>
    <scope>NUCLEOTIDE SEQUENCE</scope>
    <source>
        <strain evidence="2">CBS 115976</strain>
    </source>
</reference>
<name>A0A6A6TXG6_9PEZI</name>
<dbReference type="EMBL" id="MU004242">
    <property type="protein sequence ID" value="KAF2664512.1"/>
    <property type="molecule type" value="Genomic_DNA"/>
</dbReference>
<protein>
    <submittedName>
        <fullName evidence="2">Tetrapyrrole biosynthesis, uroporphyrinogen III synthase</fullName>
    </submittedName>
</protein>
<dbReference type="GO" id="GO:0006782">
    <property type="term" value="P:protoporphyrinogen IX biosynthetic process"/>
    <property type="evidence" value="ECO:0007669"/>
    <property type="project" value="UniProtKB-UniPathway"/>
</dbReference>
<dbReference type="Gene3D" id="3.40.50.10090">
    <property type="match status" value="2"/>
</dbReference>
<dbReference type="PANTHER" id="PTHR12390:SF0">
    <property type="entry name" value="UROPORPHYRINOGEN-III SYNTHASE"/>
    <property type="match status" value="1"/>
</dbReference>
<proteinExistence type="predicted"/>
<dbReference type="GO" id="GO:0006780">
    <property type="term" value="P:uroporphyrinogen III biosynthetic process"/>
    <property type="evidence" value="ECO:0007669"/>
    <property type="project" value="InterPro"/>
</dbReference>
<organism evidence="2 3">
    <name type="scientific">Microthyrium microscopicum</name>
    <dbReference type="NCBI Taxonomy" id="703497"/>
    <lineage>
        <taxon>Eukaryota</taxon>
        <taxon>Fungi</taxon>
        <taxon>Dikarya</taxon>
        <taxon>Ascomycota</taxon>
        <taxon>Pezizomycotina</taxon>
        <taxon>Dothideomycetes</taxon>
        <taxon>Dothideomycetes incertae sedis</taxon>
        <taxon>Microthyriales</taxon>
        <taxon>Microthyriaceae</taxon>
        <taxon>Microthyrium</taxon>
    </lineage>
</organism>
<feature type="domain" description="Tetrapyrrole biosynthesis uroporphyrinogen III synthase" evidence="1">
    <location>
        <begin position="20"/>
        <end position="281"/>
    </location>
</feature>
<keyword evidence="3" id="KW-1185">Reference proteome</keyword>
<dbReference type="CDD" id="cd06578">
    <property type="entry name" value="HemD"/>
    <property type="match status" value="1"/>
</dbReference>
<evidence type="ECO:0000313" key="2">
    <source>
        <dbReference type="EMBL" id="KAF2664512.1"/>
    </source>
</evidence>
<dbReference type="OrthoDB" id="5595751at2759"/>
<dbReference type="InterPro" id="IPR036108">
    <property type="entry name" value="4pyrrol_syn_uPrphyn_synt_sf"/>
</dbReference>
<dbReference type="Proteomes" id="UP000799302">
    <property type="component" value="Unassembled WGS sequence"/>
</dbReference>
<dbReference type="GO" id="GO:0004852">
    <property type="term" value="F:uroporphyrinogen-III synthase activity"/>
    <property type="evidence" value="ECO:0007669"/>
    <property type="project" value="InterPro"/>
</dbReference>
<sequence length="288" mass="31734">MADDSKTRVILLKTVSKPTDRYEEVLGSIGYDPVFIPVLDHGLIDEAIDDIAGLILKGAFLSSFGGIIFTSQRAVEAFARVVEHLKQKHEEELIQNLRSGTTLYVVGPATHRALKALDPPCPIRGEETGTGEALAAYILENYKATDGQGRRRSLLFLVGEQRRDIIPRTLQSNDLPVDRLIGVHEITVYKTIENAMFRGLFDTELARSVHQSRWVVVFSPSGCKTMLESLGMLDDSTGKWNGQTHQSTKIATIGPTTRDYLVSEFGFTPDAVAKAPTPEGLRDAIHTT</sequence>